<dbReference type="Proteomes" id="UP000093954">
    <property type="component" value="Unassembled WGS sequence"/>
</dbReference>
<gene>
    <name evidence="1" type="ORF">CLRAG_08840</name>
</gene>
<keyword evidence="2" id="KW-1185">Reference proteome</keyword>
<dbReference type="PATRIC" id="fig|1353534.3.peg.896"/>
<sequence>MSKKRIETKKIQLESRHAYDGRSYFFRKNTEKISKNYLTNNPIIRHKLID</sequence>
<evidence type="ECO:0000313" key="2">
    <source>
        <dbReference type="Proteomes" id="UP000093954"/>
    </source>
</evidence>
<dbReference type="RefSeq" id="WP_167351550.1">
    <property type="nucleotide sequence ID" value="NZ_LROS01000009.1"/>
</dbReference>
<organism evidence="1 2">
    <name type="scientific">Clostridium ragsdalei P11</name>
    <dbReference type="NCBI Taxonomy" id="1353534"/>
    <lineage>
        <taxon>Bacteria</taxon>
        <taxon>Bacillati</taxon>
        <taxon>Bacillota</taxon>
        <taxon>Clostridia</taxon>
        <taxon>Eubacteriales</taxon>
        <taxon>Clostridiaceae</taxon>
        <taxon>Clostridium</taxon>
    </lineage>
</organism>
<reference evidence="1 2" key="1">
    <citation type="journal article" date="2012" name="Front. Microbiol.">
        <title>Draft Genome Sequence of the Virulent Strain 01-B526 of the Fish Pathogen Aeromonas salmonicida.</title>
        <authorList>
            <person name="Charette S.J."/>
            <person name="Brochu F."/>
            <person name="Boyle B."/>
            <person name="Filion G."/>
            <person name="Tanaka K.H."/>
            <person name="Derome N."/>
        </authorList>
    </citation>
    <scope>NUCLEOTIDE SEQUENCE [LARGE SCALE GENOMIC DNA]</scope>
    <source>
        <strain evidence="1 2">P11</strain>
    </source>
</reference>
<proteinExistence type="predicted"/>
<protein>
    <submittedName>
        <fullName evidence="1">Uncharacterized protein</fullName>
    </submittedName>
</protein>
<accession>A0A1A6AZL2</accession>
<comment type="caution">
    <text evidence="1">The sequence shown here is derived from an EMBL/GenBank/DDBJ whole genome shotgun (WGS) entry which is preliminary data.</text>
</comment>
<evidence type="ECO:0000313" key="1">
    <source>
        <dbReference type="EMBL" id="OBR95492.1"/>
    </source>
</evidence>
<name>A0A1A6AZL2_9CLOT</name>
<dbReference type="EMBL" id="LROS01000009">
    <property type="protein sequence ID" value="OBR95492.1"/>
    <property type="molecule type" value="Genomic_DNA"/>
</dbReference>
<dbReference type="AlphaFoldDB" id="A0A1A6AZL2"/>